<gene>
    <name evidence="3" type="primary">AlNc14C2392G13229</name>
    <name evidence="3" type="ORF">ALNC14_144800</name>
</gene>
<dbReference type="EMBL" id="FR825509">
    <property type="protein sequence ID" value="CCA28336.1"/>
    <property type="molecule type" value="Genomic_DNA"/>
</dbReference>
<organism evidence="3">
    <name type="scientific">Albugo laibachii Nc14</name>
    <dbReference type="NCBI Taxonomy" id="890382"/>
    <lineage>
        <taxon>Eukaryota</taxon>
        <taxon>Sar</taxon>
        <taxon>Stramenopiles</taxon>
        <taxon>Oomycota</taxon>
        <taxon>Peronosporomycetes</taxon>
        <taxon>Albuginales</taxon>
        <taxon>Albuginaceae</taxon>
        <taxon>Albugo</taxon>
    </lineage>
</organism>
<feature type="domain" description="CCHC-type" evidence="2">
    <location>
        <begin position="112"/>
        <end position="129"/>
    </location>
</feature>
<evidence type="ECO:0000313" key="3">
    <source>
        <dbReference type="EMBL" id="CCA28336.1"/>
    </source>
</evidence>
<keyword evidence="1" id="KW-0863">Zinc-finger</keyword>
<dbReference type="SUPFAM" id="SSF57756">
    <property type="entry name" value="Retrovirus zinc finger-like domains"/>
    <property type="match status" value="1"/>
</dbReference>
<reference evidence="3" key="2">
    <citation type="submission" date="2011-02" db="EMBL/GenBank/DDBJ databases">
        <authorList>
            <person name="MacLean D."/>
        </authorList>
    </citation>
    <scope>NUCLEOTIDE SEQUENCE</scope>
</reference>
<evidence type="ECO:0000259" key="2">
    <source>
        <dbReference type="PROSITE" id="PS50158"/>
    </source>
</evidence>
<dbReference type="SMART" id="SM00343">
    <property type="entry name" value="ZnF_C2HC"/>
    <property type="match status" value="1"/>
</dbReference>
<dbReference type="InterPro" id="IPR036875">
    <property type="entry name" value="Znf_CCHC_sf"/>
</dbReference>
<dbReference type="Gene3D" id="4.10.60.10">
    <property type="entry name" value="Zinc finger, CCHC-type"/>
    <property type="match status" value="1"/>
</dbReference>
<dbReference type="PROSITE" id="PS50158">
    <property type="entry name" value="ZF_CCHC"/>
    <property type="match status" value="1"/>
</dbReference>
<dbReference type="GO" id="GO:0008270">
    <property type="term" value="F:zinc ion binding"/>
    <property type="evidence" value="ECO:0007669"/>
    <property type="project" value="UniProtKB-KW"/>
</dbReference>
<protein>
    <submittedName>
        <fullName evidence="3">Mitochondrial Carrier (MC) Family putative</fullName>
    </submittedName>
</protein>
<reference evidence="3" key="1">
    <citation type="journal article" date="2011" name="PLoS Biol.">
        <title>Gene gain and loss during evolution of obligate parasitism in the white rust pathogen of Arabidopsis thaliana.</title>
        <authorList>
            <person name="Kemen E."/>
            <person name="Gardiner A."/>
            <person name="Schultz-Larsen T."/>
            <person name="Kemen A.C."/>
            <person name="Balmuth A.L."/>
            <person name="Robert-Seilaniantz A."/>
            <person name="Bailey K."/>
            <person name="Holub E."/>
            <person name="Studholme D.J."/>
            <person name="Maclean D."/>
            <person name="Jones J.D."/>
        </authorList>
    </citation>
    <scope>NUCLEOTIDE SEQUENCE</scope>
</reference>
<dbReference type="AlphaFoldDB" id="F0X2X8"/>
<keyword evidence="1" id="KW-0479">Metal-binding</keyword>
<proteinExistence type="predicted"/>
<accession>F0X2X8</accession>
<evidence type="ECO:0000256" key="1">
    <source>
        <dbReference type="PROSITE-ProRule" id="PRU00047"/>
    </source>
</evidence>
<sequence length="159" mass="18409">MVDSYRIVFSKQQTIKLFAERKEKGRSWSDHLLYLVALQEATKSGEELIMENIVKYAQPESQALIISQYNRFRTGYLAHAEEIVSFIQELEDETVGYEKNRNEVVNSLTDTRRCHTCGQVGHIARYCRDKTNPIESGRKKALVKEKTISGHFLLPRVMI</sequence>
<dbReference type="HOGENOM" id="CLU_1663912_0_0_1"/>
<dbReference type="InterPro" id="IPR001878">
    <property type="entry name" value="Znf_CCHC"/>
</dbReference>
<keyword evidence="1" id="KW-0862">Zinc</keyword>
<name>F0X2X8_9STRA</name>
<dbReference type="GO" id="GO:0003676">
    <property type="term" value="F:nucleic acid binding"/>
    <property type="evidence" value="ECO:0007669"/>
    <property type="project" value="InterPro"/>
</dbReference>